<keyword evidence="4" id="KW-1185">Reference proteome</keyword>
<dbReference type="PRINTS" id="PR00081">
    <property type="entry name" value="GDHRDH"/>
</dbReference>
<sequence>MATRSNKDDETADSRVVCISGGTSGIGMGLVSAFLDAGDRVYTFGRSPEKVEAVRARWPEAVTAGCLVVLTGDVTDADFRRRLTERLEQDVGRLDVLVNNAGVIRDSGTLEESLEHWRETLEINLVAPFALTQVCAPLMDQSAAPVVINLSSACGRHPFVTCTSTSYSVAKAGLDMLTRRLALALGPRGIRVNGVAPGVVASEMWSGADDLMQATVERRHVLGRQVVTPADVAEAVLFLASPRARLVTGATLNVDAGYTLG</sequence>
<dbReference type="PRINTS" id="PR00080">
    <property type="entry name" value="SDRFAMILY"/>
</dbReference>
<dbReference type="InterPro" id="IPR036291">
    <property type="entry name" value="NAD(P)-bd_dom_sf"/>
</dbReference>
<dbReference type="InterPro" id="IPR002347">
    <property type="entry name" value="SDR_fam"/>
</dbReference>
<dbReference type="Proteomes" id="UP000592294">
    <property type="component" value="Unassembled WGS sequence"/>
</dbReference>
<dbReference type="GO" id="GO:0016491">
    <property type="term" value="F:oxidoreductase activity"/>
    <property type="evidence" value="ECO:0007669"/>
    <property type="project" value="UniProtKB-KW"/>
</dbReference>
<dbReference type="PANTHER" id="PTHR43639">
    <property type="entry name" value="OXIDOREDUCTASE, SHORT-CHAIN DEHYDROGENASE/REDUCTASE FAMILY (AFU_ORTHOLOGUE AFUA_5G02870)"/>
    <property type="match status" value="1"/>
</dbReference>
<reference evidence="3 4" key="1">
    <citation type="submission" date="2020-06" db="EMBL/GenBank/DDBJ databases">
        <title>Whole-genome sequence of Allochromatium humboldtianum DSM 21881, type strain.</title>
        <authorList>
            <person name="Kyndt J.A."/>
            <person name="Meyer T.E."/>
        </authorList>
    </citation>
    <scope>NUCLEOTIDE SEQUENCE [LARGE SCALE GENOMIC DNA]</scope>
    <source>
        <strain evidence="3 4">DSM 21881</strain>
    </source>
</reference>
<comment type="similarity">
    <text evidence="1">Belongs to the short-chain dehydrogenases/reductases (SDR) family.</text>
</comment>
<evidence type="ECO:0000313" key="3">
    <source>
        <dbReference type="EMBL" id="NVZ09011.1"/>
    </source>
</evidence>
<dbReference type="SUPFAM" id="SSF51735">
    <property type="entry name" value="NAD(P)-binding Rossmann-fold domains"/>
    <property type="match status" value="1"/>
</dbReference>
<evidence type="ECO:0000313" key="4">
    <source>
        <dbReference type="Proteomes" id="UP000592294"/>
    </source>
</evidence>
<gene>
    <name evidence="3" type="ORF">HW932_07025</name>
</gene>
<dbReference type="CDD" id="cd05233">
    <property type="entry name" value="SDR_c"/>
    <property type="match status" value="1"/>
</dbReference>
<organism evidence="3 4">
    <name type="scientific">Allochromatium humboldtianum</name>
    <dbReference type="NCBI Taxonomy" id="504901"/>
    <lineage>
        <taxon>Bacteria</taxon>
        <taxon>Pseudomonadati</taxon>
        <taxon>Pseudomonadota</taxon>
        <taxon>Gammaproteobacteria</taxon>
        <taxon>Chromatiales</taxon>
        <taxon>Chromatiaceae</taxon>
        <taxon>Allochromatium</taxon>
    </lineage>
</organism>
<dbReference type="Pfam" id="PF13561">
    <property type="entry name" value="adh_short_C2"/>
    <property type="match status" value="1"/>
</dbReference>
<evidence type="ECO:0000256" key="1">
    <source>
        <dbReference type="ARBA" id="ARBA00006484"/>
    </source>
</evidence>
<dbReference type="AlphaFoldDB" id="A0A850RHD9"/>
<evidence type="ECO:0000256" key="2">
    <source>
        <dbReference type="ARBA" id="ARBA00023002"/>
    </source>
</evidence>
<dbReference type="PANTHER" id="PTHR43639:SF1">
    <property type="entry name" value="SHORT-CHAIN DEHYDROGENASE_REDUCTASE FAMILY PROTEIN"/>
    <property type="match status" value="1"/>
</dbReference>
<accession>A0A850RHD9</accession>
<dbReference type="FunFam" id="3.40.50.720:FF:000084">
    <property type="entry name" value="Short-chain dehydrogenase reductase"/>
    <property type="match status" value="1"/>
</dbReference>
<keyword evidence="2" id="KW-0560">Oxidoreductase</keyword>
<protein>
    <submittedName>
        <fullName evidence="3">SDR family oxidoreductase</fullName>
    </submittedName>
</protein>
<dbReference type="Gene3D" id="3.40.50.720">
    <property type="entry name" value="NAD(P)-binding Rossmann-like Domain"/>
    <property type="match status" value="1"/>
</dbReference>
<dbReference type="EMBL" id="JABZEO010000004">
    <property type="protein sequence ID" value="NVZ09011.1"/>
    <property type="molecule type" value="Genomic_DNA"/>
</dbReference>
<dbReference type="RefSeq" id="WP_176975786.1">
    <property type="nucleotide sequence ID" value="NZ_JABZEO010000004.1"/>
</dbReference>
<name>A0A850RHD9_9GAMM</name>
<comment type="caution">
    <text evidence="3">The sequence shown here is derived from an EMBL/GenBank/DDBJ whole genome shotgun (WGS) entry which is preliminary data.</text>
</comment>
<proteinExistence type="inferred from homology"/>